<gene>
    <name evidence="2" type="ORF">ABID43_003054</name>
</gene>
<dbReference type="EMBL" id="JBEPMM010000008">
    <property type="protein sequence ID" value="MET3693504.1"/>
    <property type="molecule type" value="Genomic_DNA"/>
</dbReference>
<evidence type="ECO:0000313" key="2">
    <source>
        <dbReference type="EMBL" id="MET3693504.1"/>
    </source>
</evidence>
<keyword evidence="3" id="KW-1185">Reference proteome</keyword>
<feature type="compositionally biased region" description="Pro residues" evidence="1">
    <location>
        <begin position="39"/>
        <end position="49"/>
    </location>
</feature>
<evidence type="ECO:0000313" key="3">
    <source>
        <dbReference type="Proteomes" id="UP001549145"/>
    </source>
</evidence>
<dbReference type="Proteomes" id="UP001549145">
    <property type="component" value="Unassembled WGS sequence"/>
</dbReference>
<organism evidence="2 3">
    <name type="scientific">Methylobacterium goesingense</name>
    <dbReference type="NCBI Taxonomy" id="243690"/>
    <lineage>
        <taxon>Bacteria</taxon>
        <taxon>Pseudomonadati</taxon>
        <taxon>Pseudomonadota</taxon>
        <taxon>Alphaproteobacteria</taxon>
        <taxon>Hyphomicrobiales</taxon>
        <taxon>Methylobacteriaceae</taxon>
        <taxon>Methylobacterium</taxon>
    </lineage>
</organism>
<name>A0ABV2L6Q0_9HYPH</name>
<feature type="compositionally biased region" description="Low complexity" evidence="1">
    <location>
        <begin position="26"/>
        <end position="37"/>
    </location>
</feature>
<feature type="region of interest" description="Disordered" evidence="1">
    <location>
        <begin position="13"/>
        <end position="55"/>
    </location>
</feature>
<protein>
    <submittedName>
        <fullName evidence="2">Uncharacterized protein</fullName>
    </submittedName>
</protein>
<accession>A0ABV2L6Q0</accession>
<dbReference type="RefSeq" id="WP_354465731.1">
    <property type="nucleotide sequence ID" value="NZ_JBEPMM010000008.1"/>
</dbReference>
<proteinExistence type="predicted"/>
<evidence type="ECO:0000256" key="1">
    <source>
        <dbReference type="SAM" id="MobiDB-lite"/>
    </source>
</evidence>
<reference evidence="2 3" key="1">
    <citation type="submission" date="2024-06" db="EMBL/GenBank/DDBJ databases">
        <title>Genomic Encyclopedia of Type Strains, Phase IV (KMG-IV): sequencing the most valuable type-strain genomes for metagenomic binning, comparative biology and taxonomic classification.</title>
        <authorList>
            <person name="Goeker M."/>
        </authorList>
    </citation>
    <scope>NUCLEOTIDE SEQUENCE [LARGE SCALE GENOMIC DNA]</scope>
    <source>
        <strain evidence="2 3">DSM 21331</strain>
    </source>
</reference>
<comment type="caution">
    <text evidence="2">The sequence shown here is derived from an EMBL/GenBank/DDBJ whole genome shotgun (WGS) entry which is preliminary data.</text>
</comment>
<sequence>MLRKLVSAALRRDLPEDDGPAVSGGAAIQPVAAAAPPDLEFPPMPPVRPPAAENDNPLSGFCPVVEASLQAAGYLR</sequence>